<gene>
    <name evidence="2" type="ORF">ABZ071_23055</name>
</gene>
<dbReference type="RefSeq" id="WP_355666415.1">
    <property type="nucleotide sequence ID" value="NZ_JBEXRX010000079.1"/>
</dbReference>
<keyword evidence="3" id="KW-1185">Reference proteome</keyword>
<organism evidence="2 3">
    <name type="scientific">Micromonospora fulviviridis</name>
    <dbReference type="NCBI Taxonomy" id="47860"/>
    <lineage>
        <taxon>Bacteria</taxon>
        <taxon>Bacillati</taxon>
        <taxon>Actinomycetota</taxon>
        <taxon>Actinomycetes</taxon>
        <taxon>Micromonosporales</taxon>
        <taxon>Micromonosporaceae</taxon>
        <taxon>Micromonospora</taxon>
    </lineage>
</organism>
<dbReference type="Pfam" id="PF13577">
    <property type="entry name" value="SnoaL_4"/>
    <property type="match status" value="1"/>
</dbReference>
<accession>A0ABV2VQS1</accession>
<dbReference type="Proteomes" id="UP001550348">
    <property type="component" value="Unassembled WGS sequence"/>
</dbReference>
<feature type="domain" description="SnoaL-like" evidence="1">
    <location>
        <begin position="18"/>
        <end position="142"/>
    </location>
</feature>
<proteinExistence type="predicted"/>
<dbReference type="EMBL" id="JBEXRX010000079">
    <property type="protein sequence ID" value="MEU0154739.1"/>
    <property type="molecule type" value="Genomic_DNA"/>
</dbReference>
<comment type="caution">
    <text evidence="2">The sequence shown here is derived from an EMBL/GenBank/DDBJ whole genome shotgun (WGS) entry which is preliminary data.</text>
</comment>
<reference evidence="2 3" key="1">
    <citation type="submission" date="2024-06" db="EMBL/GenBank/DDBJ databases">
        <title>The Natural Products Discovery Center: Release of the First 8490 Sequenced Strains for Exploring Actinobacteria Biosynthetic Diversity.</title>
        <authorList>
            <person name="Kalkreuter E."/>
            <person name="Kautsar S.A."/>
            <person name="Yang D."/>
            <person name="Bader C.D."/>
            <person name="Teijaro C.N."/>
            <person name="Fluegel L."/>
            <person name="Davis C.M."/>
            <person name="Simpson J.R."/>
            <person name="Lauterbach L."/>
            <person name="Steele A.D."/>
            <person name="Gui C."/>
            <person name="Meng S."/>
            <person name="Li G."/>
            <person name="Viehrig K."/>
            <person name="Ye F."/>
            <person name="Su P."/>
            <person name="Kiefer A.F."/>
            <person name="Nichols A."/>
            <person name="Cepeda A.J."/>
            <person name="Yan W."/>
            <person name="Fan B."/>
            <person name="Jiang Y."/>
            <person name="Adhikari A."/>
            <person name="Zheng C.-J."/>
            <person name="Schuster L."/>
            <person name="Cowan T.M."/>
            <person name="Smanski M.J."/>
            <person name="Chevrette M.G."/>
            <person name="De Carvalho L.P.S."/>
            <person name="Shen B."/>
        </authorList>
    </citation>
    <scope>NUCLEOTIDE SEQUENCE [LARGE SCALE GENOMIC DNA]</scope>
    <source>
        <strain evidence="2 3">NPDC006286</strain>
    </source>
</reference>
<dbReference type="Gene3D" id="3.10.450.50">
    <property type="match status" value="1"/>
</dbReference>
<evidence type="ECO:0000313" key="2">
    <source>
        <dbReference type="EMBL" id="MEU0154739.1"/>
    </source>
</evidence>
<evidence type="ECO:0000313" key="3">
    <source>
        <dbReference type="Proteomes" id="UP001550348"/>
    </source>
</evidence>
<name>A0ABV2VQS1_9ACTN</name>
<evidence type="ECO:0000259" key="1">
    <source>
        <dbReference type="Pfam" id="PF13577"/>
    </source>
</evidence>
<dbReference type="CDD" id="cd00531">
    <property type="entry name" value="NTF2_like"/>
    <property type="match status" value="1"/>
</dbReference>
<dbReference type="InterPro" id="IPR037401">
    <property type="entry name" value="SnoaL-like"/>
</dbReference>
<protein>
    <submittedName>
        <fullName evidence="2">Nuclear transport factor 2 family protein</fullName>
    </submittedName>
</protein>
<dbReference type="InterPro" id="IPR032710">
    <property type="entry name" value="NTF2-like_dom_sf"/>
</dbReference>
<sequence length="160" mass="17254">MSKFDTEYLTAAQLAAAAHRIEVAALLDRYLVGLDSAGPDSAGLDDAWAGSLFTADAVVEFPVGRHQGIDGLAGFHRTAMAKFDRTQHLNSPAVVDLDGDRARLRANLISTQVLKSQELFVTGTAAVGEAVLTAHGWRLRSMSFRLIWKTGEPPKPAQPR</sequence>
<dbReference type="SUPFAM" id="SSF54427">
    <property type="entry name" value="NTF2-like"/>
    <property type="match status" value="1"/>
</dbReference>